<keyword evidence="2" id="KW-1185">Reference proteome</keyword>
<accession>A0A3F3Q2Q4</accession>
<dbReference type="RefSeq" id="XP_026626309.1">
    <property type="nucleotide sequence ID" value="XM_026766346.1"/>
</dbReference>
<dbReference type="GeneID" id="38134702"/>
<evidence type="ECO:0000313" key="1">
    <source>
        <dbReference type="EMBL" id="RDH33287.1"/>
    </source>
</evidence>
<name>A0A3F3Q2Q4_9EURO</name>
<evidence type="ECO:0000313" key="2">
    <source>
        <dbReference type="Proteomes" id="UP000253729"/>
    </source>
</evidence>
<protein>
    <submittedName>
        <fullName evidence="1">Uncharacterized protein</fullName>
    </submittedName>
</protein>
<gene>
    <name evidence="1" type="ORF">BDQ94DRAFT_143908</name>
</gene>
<reference evidence="1 2" key="1">
    <citation type="submission" date="2018-07" db="EMBL/GenBank/DDBJ databases">
        <title>The genomes of Aspergillus section Nigri reveals drivers in fungal speciation.</title>
        <authorList>
            <consortium name="DOE Joint Genome Institute"/>
            <person name="Vesth T.C."/>
            <person name="Nybo J."/>
            <person name="Theobald S."/>
            <person name="Brandl J."/>
            <person name="Frisvad J.C."/>
            <person name="Nielsen K.F."/>
            <person name="Lyhne E.K."/>
            <person name="Kogle M.E."/>
            <person name="Kuo A."/>
            <person name="Riley R."/>
            <person name="Clum A."/>
            <person name="Nolan M."/>
            <person name="Lipzen A."/>
            <person name="Salamov A."/>
            <person name="Henrissat B."/>
            <person name="Wiebenga A."/>
            <person name="De vries R.P."/>
            <person name="Grigoriev I.V."/>
            <person name="Mortensen U.H."/>
            <person name="Andersen M.R."/>
            <person name="Baker S.E."/>
        </authorList>
    </citation>
    <scope>NUCLEOTIDE SEQUENCE [LARGE SCALE GENOMIC DNA]</scope>
    <source>
        <strain evidence="1 2">CBS 139.54b</strain>
    </source>
</reference>
<dbReference type="Proteomes" id="UP000253729">
    <property type="component" value="Unassembled WGS sequence"/>
</dbReference>
<dbReference type="AlphaFoldDB" id="A0A3F3Q2Q4"/>
<organism evidence="1 2">
    <name type="scientific">Aspergillus welwitschiae</name>
    <dbReference type="NCBI Taxonomy" id="1341132"/>
    <lineage>
        <taxon>Eukaryota</taxon>
        <taxon>Fungi</taxon>
        <taxon>Dikarya</taxon>
        <taxon>Ascomycota</taxon>
        <taxon>Pezizomycotina</taxon>
        <taxon>Eurotiomycetes</taxon>
        <taxon>Eurotiomycetidae</taxon>
        <taxon>Eurotiales</taxon>
        <taxon>Aspergillaceae</taxon>
        <taxon>Aspergillus</taxon>
        <taxon>Aspergillus subgen. Circumdati</taxon>
    </lineage>
</organism>
<sequence length="70" mass="8263">MRITFGTPHGMSMVKRPNWILGDRPFIGGQCPPVSEKVHAVWSPYMSRYYFPIIHYAFWVGFTCQKEQWP</sequence>
<proteinExistence type="predicted"/>
<dbReference type="EMBL" id="KZ852047">
    <property type="protein sequence ID" value="RDH33287.1"/>
    <property type="molecule type" value="Genomic_DNA"/>
</dbReference>